<reference evidence="3" key="1">
    <citation type="journal article" date="2020" name="Stud. Mycol.">
        <title>101 Dothideomycetes genomes: a test case for predicting lifestyles and emergence of pathogens.</title>
        <authorList>
            <person name="Haridas S."/>
            <person name="Albert R."/>
            <person name="Binder M."/>
            <person name="Bloem J."/>
            <person name="Labutti K."/>
            <person name="Salamov A."/>
            <person name="Andreopoulos B."/>
            <person name="Baker S."/>
            <person name="Barry K."/>
            <person name="Bills G."/>
            <person name="Bluhm B."/>
            <person name="Cannon C."/>
            <person name="Castanera R."/>
            <person name="Culley D."/>
            <person name="Daum C."/>
            <person name="Ezra D."/>
            <person name="Gonzalez J."/>
            <person name="Henrissat B."/>
            <person name="Kuo A."/>
            <person name="Liang C."/>
            <person name="Lipzen A."/>
            <person name="Lutzoni F."/>
            <person name="Magnuson J."/>
            <person name="Mondo S."/>
            <person name="Nolan M."/>
            <person name="Ohm R."/>
            <person name="Pangilinan J."/>
            <person name="Park H.-J."/>
            <person name="Ramirez L."/>
            <person name="Alfaro M."/>
            <person name="Sun H."/>
            <person name="Tritt A."/>
            <person name="Yoshinaga Y."/>
            <person name="Zwiers L.-H."/>
            <person name="Turgeon B."/>
            <person name="Goodwin S."/>
            <person name="Spatafora J."/>
            <person name="Crous P."/>
            <person name="Grigoriev I."/>
        </authorList>
    </citation>
    <scope>NUCLEOTIDE SEQUENCE</scope>
    <source>
        <strain evidence="3">CBS 113389</strain>
    </source>
</reference>
<feature type="compositionally biased region" description="Polar residues" evidence="2">
    <location>
        <begin position="211"/>
        <end position="235"/>
    </location>
</feature>
<proteinExistence type="predicted"/>
<dbReference type="EMBL" id="MU001633">
    <property type="protein sequence ID" value="KAF2485049.1"/>
    <property type="molecule type" value="Genomic_DNA"/>
</dbReference>
<accession>A0A6A6PZ64</accession>
<keyword evidence="1" id="KW-0175">Coiled coil</keyword>
<gene>
    <name evidence="3" type="ORF">BDY17DRAFT_95781</name>
</gene>
<sequence length="592" mass="65386">MTAEREQAVSLRATSIPRRSRTGIGPHDARSDELHNRQKPPLPRSPSGERSIEAIDRDDRLAHRGRPFVMPAADDDPFAIEVAIESTAMQEDDVYAEESHDNVYAKTSDDDVYAESGKDEVYVDMGKYWAEERETFALHLRRLRKDLETVLDVRVQWRQECQKLEGYRKYQHSATDALMSAVLGKGITTDSLESPKSRKKKKKRRTTKSSVDQTSVSHTDPTSAPNTGSSLSSTFGVGDSNIPRMDVSTLRDGGLGPSTNPDSGLGSSDQVSANKDSALGTSEAPAANIPDLYEQYTVSYRALQQQELVVHEHTSKLNSLEFRVKEMQTQLLATMRMPGFAEHLQGDLLDMELSISDPSSVASSESDTPALVLDFFDKSGDVGIFKGRIRELDIAHLEGLEVRDFLRDQDNEIELEVSDEQFEENYRLLRRDIELELERAEREVEILAALCKQAGLDPNAHRRQQVDVFVSTRPSRADESEESEPIAQARPVGVQMTQQGSGGLTAAARITGWMSQVDQAGPEDVPEAAPLDSALDDLSKAAPDAAPDAAPEAAAEPGPKGVPDATWGQLFQKLTENGYAYIFKEKTKQDPD</sequence>
<dbReference type="AlphaFoldDB" id="A0A6A6PZ64"/>
<dbReference type="RefSeq" id="XP_033591618.1">
    <property type="nucleotide sequence ID" value="XM_033738875.1"/>
</dbReference>
<feature type="compositionally biased region" description="Basic and acidic residues" evidence="2">
    <location>
        <begin position="27"/>
        <end position="36"/>
    </location>
</feature>
<keyword evidence="4" id="KW-1185">Reference proteome</keyword>
<feature type="compositionally biased region" description="Polar residues" evidence="2">
    <location>
        <begin position="257"/>
        <end position="275"/>
    </location>
</feature>
<name>A0A6A6PZ64_9PEZI</name>
<evidence type="ECO:0000256" key="2">
    <source>
        <dbReference type="SAM" id="MobiDB-lite"/>
    </source>
</evidence>
<evidence type="ECO:0000313" key="4">
    <source>
        <dbReference type="Proteomes" id="UP000799767"/>
    </source>
</evidence>
<protein>
    <submittedName>
        <fullName evidence="3">Uncharacterized protein</fullName>
    </submittedName>
</protein>
<organism evidence="3 4">
    <name type="scientific">Neohortaea acidophila</name>
    <dbReference type="NCBI Taxonomy" id="245834"/>
    <lineage>
        <taxon>Eukaryota</taxon>
        <taxon>Fungi</taxon>
        <taxon>Dikarya</taxon>
        <taxon>Ascomycota</taxon>
        <taxon>Pezizomycotina</taxon>
        <taxon>Dothideomycetes</taxon>
        <taxon>Dothideomycetidae</taxon>
        <taxon>Mycosphaerellales</taxon>
        <taxon>Teratosphaeriaceae</taxon>
        <taxon>Neohortaea</taxon>
    </lineage>
</organism>
<evidence type="ECO:0000313" key="3">
    <source>
        <dbReference type="EMBL" id="KAF2485049.1"/>
    </source>
</evidence>
<dbReference type="Proteomes" id="UP000799767">
    <property type="component" value="Unassembled WGS sequence"/>
</dbReference>
<feature type="coiled-coil region" evidence="1">
    <location>
        <begin position="423"/>
        <end position="457"/>
    </location>
</feature>
<feature type="region of interest" description="Disordered" evidence="2">
    <location>
        <begin position="536"/>
        <end position="566"/>
    </location>
</feature>
<feature type="region of interest" description="Disordered" evidence="2">
    <location>
        <begin position="1"/>
        <end position="58"/>
    </location>
</feature>
<feature type="compositionally biased region" description="Basic residues" evidence="2">
    <location>
        <begin position="197"/>
        <end position="207"/>
    </location>
</feature>
<feature type="compositionally biased region" description="Low complexity" evidence="2">
    <location>
        <begin position="540"/>
        <end position="561"/>
    </location>
</feature>
<feature type="region of interest" description="Disordered" evidence="2">
    <location>
        <begin position="189"/>
        <end position="283"/>
    </location>
</feature>
<dbReference type="GeneID" id="54479876"/>
<evidence type="ECO:0000256" key="1">
    <source>
        <dbReference type="SAM" id="Coils"/>
    </source>
</evidence>